<comment type="catalytic activity">
    <reaction evidence="1 14">
        <text>Hydrolyzes free adenine bases from 7,8-dihydro-8-oxoguanine:adenine mismatched double-stranded DNA, leaving an apurinic site.</text>
        <dbReference type="EC" id="3.2.2.31"/>
    </reaction>
</comment>
<evidence type="ECO:0000256" key="11">
    <source>
        <dbReference type="ARBA" id="ARBA00023014"/>
    </source>
</evidence>
<dbReference type="EMBL" id="CP000724">
    <property type="protein sequence ID" value="ABR50401.1"/>
    <property type="molecule type" value="Genomic_DNA"/>
</dbReference>
<dbReference type="SUPFAM" id="SSF48150">
    <property type="entry name" value="DNA-glycosylase"/>
    <property type="match status" value="1"/>
</dbReference>
<comment type="function">
    <text evidence="2">Adenine glycosylase active on G-A mispairs. MutY also corrects error-prone DNA synthesis past GO lesions which are due to the oxidatively damaged form of guanine: 7,8-dihydro-8-oxoguanine (8-oxo-dGTP).</text>
</comment>
<dbReference type="InterPro" id="IPR044298">
    <property type="entry name" value="MIG/MutY"/>
</dbReference>
<dbReference type="PROSITE" id="PS00764">
    <property type="entry name" value="ENDONUCLEASE_III_1"/>
    <property type="match status" value="1"/>
</dbReference>
<dbReference type="GO" id="GO:0035485">
    <property type="term" value="F:adenine/guanine mispair binding"/>
    <property type="evidence" value="ECO:0007669"/>
    <property type="project" value="TreeGrafter"/>
</dbReference>
<keyword evidence="7" id="KW-0479">Metal-binding</keyword>
<evidence type="ECO:0000259" key="15">
    <source>
        <dbReference type="SMART" id="SM00478"/>
    </source>
</evidence>
<dbReference type="EC" id="3.2.2.31" evidence="4 14"/>
<dbReference type="Pfam" id="PF14815">
    <property type="entry name" value="NUDIX_4"/>
    <property type="match status" value="1"/>
</dbReference>
<evidence type="ECO:0000256" key="9">
    <source>
        <dbReference type="ARBA" id="ARBA00022801"/>
    </source>
</evidence>
<keyword evidence="6" id="KW-0004">4Fe-4S</keyword>
<dbReference type="GO" id="GO:0006298">
    <property type="term" value="P:mismatch repair"/>
    <property type="evidence" value="ECO:0007669"/>
    <property type="project" value="TreeGrafter"/>
</dbReference>
<dbReference type="SUPFAM" id="SSF55811">
    <property type="entry name" value="Nudix"/>
    <property type="match status" value="1"/>
</dbReference>
<dbReference type="Proteomes" id="UP000001572">
    <property type="component" value="Chromosome"/>
</dbReference>
<dbReference type="CDD" id="cd03431">
    <property type="entry name" value="NUDIX_DNA_Glycosylase_C-MutY"/>
    <property type="match status" value="1"/>
</dbReference>
<dbReference type="PANTHER" id="PTHR42944:SF1">
    <property type="entry name" value="ADENINE DNA GLYCOSYLASE"/>
    <property type="match status" value="1"/>
</dbReference>
<name>A6TW33_ALKMQ</name>
<evidence type="ECO:0000256" key="1">
    <source>
        <dbReference type="ARBA" id="ARBA00000843"/>
    </source>
</evidence>
<keyword evidence="10 14" id="KW-0408">Iron</keyword>
<sequence length="352" mass="41117">MTEESFSYQLIEWFREEKRWMPWRETKDPYCIWVSEIMLQQTRVETVISYYQNFMKKFPTIETLARASQEEVLKSWEGLGYYSRGRNLHRAANEIVLIHEGNVPKDKKILLKLPGIGPYTAGAILSIAYNQKEPAVDGNVLRVMSRLFNIQEDIMEKKVVNEVTDLVFQLMPQDNGGDFTEALMELGATVCVPQKPRCRLCPVHNQCKAHHLDIQETLPIRIKKTKVKNYHKGILWMVYNGTILVKQNPQKGLLGGLWALPTIDLMHKVDEKAVIQEDFQEEVGQVVVELEYIGKEKHVFTHQRWQMSIFKGRSNDHLRVKEPYQWVPIGQLETLTFPIVYRKVIDKIDKFD</sequence>
<evidence type="ECO:0000313" key="16">
    <source>
        <dbReference type="EMBL" id="ABR50401.1"/>
    </source>
</evidence>
<dbReference type="RefSeq" id="WP_012065348.1">
    <property type="nucleotide sequence ID" value="NC_009633.1"/>
</dbReference>
<gene>
    <name evidence="16" type="ordered locus">Amet_4327</name>
</gene>
<dbReference type="InterPro" id="IPR005760">
    <property type="entry name" value="A/G_AdeGlyc_MutY"/>
</dbReference>
<evidence type="ECO:0000256" key="13">
    <source>
        <dbReference type="ARBA" id="ARBA00023295"/>
    </source>
</evidence>
<dbReference type="InterPro" id="IPR023170">
    <property type="entry name" value="HhH_base_excis_C"/>
</dbReference>
<evidence type="ECO:0000256" key="7">
    <source>
        <dbReference type="ARBA" id="ARBA00022723"/>
    </source>
</evidence>
<organism evidence="16 17">
    <name type="scientific">Alkaliphilus metalliredigens (strain QYMF)</name>
    <dbReference type="NCBI Taxonomy" id="293826"/>
    <lineage>
        <taxon>Bacteria</taxon>
        <taxon>Bacillati</taxon>
        <taxon>Bacillota</taxon>
        <taxon>Clostridia</taxon>
        <taxon>Peptostreptococcales</taxon>
        <taxon>Natronincolaceae</taxon>
        <taxon>Alkaliphilus</taxon>
    </lineage>
</organism>
<dbReference type="InterPro" id="IPR029119">
    <property type="entry name" value="MutY_C"/>
</dbReference>
<dbReference type="Pfam" id="PF00633">
    <property type="entry name" value="HHH"/>
    <property type="match status" value="1"/>
</dbReference>
<dbReference type="Pfam" id="PF00730">
    <property type="entry name" value="HhH-GPD"/>
    <property type="match status" value="1"/>
</dbReference>
<dbReference type="GO" id="GO:0034039">
    <property type="term" value="F:8-oxo-7,8-dihydroguanine DNA N-glycosylase activity"/>
    <property type="evidence" value="ECO:0007669"/>
    <property type="project" value="TreeGrafter"/>
</dbReference>
<evidence type="ECO:0000256" key="4">
    <source>
        <dbReference type="ARBA" id="ARBA00012045"/>
    </source>
</evidence>
<dbReference type="CDD" id="cd00056">
    <property type="entry name" value="ENDO3c"/>
    <property type="match status" value="1"/>
</dbReference>
<evidence type="ECO:0000256" key="5">
    <source>
        <dbReference type="ARBA" id="ARBA00022023"/>
    </source>
</evidence>
<dbReference type="SMART" id="SM00478">
    <property type="entry name" value="ENDO3c"/>
    <property type="match status" value="1"/>
</dbReference>
<dbReference type="STRING" id="293826.Amet_4327"/>
<dbReference type="InterPro" id="IPR000445">
    <property type="entry name" value="HhH_motif"/>
</dbReference>
<dbReference type="GO" id="GO:0046872">
    <property type="term" value="F:metal ion binding"/>
    <property type="evidence" value="ECO:0007669"/>
    <property type="project" value="UniProtKB-UniRule"/>
</dbReference>
<dbReference type="NCBIfam" id="TIGR01084">
    <property type="entry name" value="mutY"/>
    <property type="match status" value="1"/>
</dbReference>
<keyword evidence="12" id="KW-0234">DNA repair</keyword>
<dbReference type="KEGG" id="amt:Amet_4327"/>
<keyword evidence="17" id="KW-1185">Reference proteome</keyword>
<dbReference type="OrthoDB" id="9802365at2"/>
<evidence type="ECO:0000256" key="14">
    <source>
        <dbReference type="RuleBase" id="RU365096"/>
    </source>
</evidence>
<dbReference type="PROSITE" id="PS01155">
    <property type="entry name" value="ENDONUCLEASE_III_2"/>
    <property type="match status" value="1"/>
</dbReference>
<reference evidence="17" key="1">
    <citation type="journal article" date="2016" name="Genome Announc.">
        <title>Complete genome sequence of Alkaliphilus metalliredigens strain QYMF, an alkaliphilic and metal-reducing bacterium isolated from borax-contaminated leachate ponds.</title>
        <authorList>
            <person name="Hwang C."/>
            <person name="Copeland A."/>
            <person name="Lucas S."/>
            <person name="Lapidus A."/>
            <person name="Barry K."/>
            <person name="Detter J.C."/>
            <person name="Glavina Del Rio T."/>
            <person name="Hammon N."/>
            <person name="Israni S."/>
            <person name="Dalin E."/>
            <person name="Tice H."/>
            <person name="Pitluck S."/>
            <person name="Chertkov O."/>
            <person name="Brettin T."/>
            <person name="Bruce D."/>
            <person name="Han C."/>
            <person name="Schmutz J."/>
            <person name="Larimer F."/>
            <person name="Land M.L."/>
            <person name="Hauser L."/>
            <person name="Kyrpides N."/>
            <person name="Mikhailova N."/>
            <person name="Ye Q."/>
            <person name="Zhou J."/>
            <person name="Richardson P."/>
            <person name="Fields M.W."/>
        </authorList>
    </citation>
    <scope>NUCLEOTIDE SEQUENCE [LARGE SCALE GENOMIC DNA]</scope>
    <source>
        <strain evidence="17">QYMF</strain>
    </source>
</reference>
<dbReference type="HOGENOM" id="CLU_012862_0_1_9"/>
<dbReference type="GO" id="GO:0006284">
    <property type="term" value="P:base-excision repair"/>
    <property type="evidence" value="ECO:0007669"/>
    <property type="project" value="UniProtKB-UniRule"/>
</dbReference>
<keyword evidence="11" id="KW-0411">Iron-sulfur</keyword>
<evidence type="ECO:0000313" key="17">
    <source>
        <dbReference type="Proteomes" id="UP000001572"/>
    </source>
</evidence>
<dbReference type="GO" id="GO:0032357">
    <property type="term" value="F:oxidized purine DNA binding"/>
    <property type="evidence" value="ECO:0007669"/>
    <property type="project" value="TreeGrafter"/>
</dbReference>
<dbReference type="GO" id="GO:0051539">
    <property type="term" value="F:4 iron, 4 sulfur cluster binding"/>
    <property type="evidence" value="ECO:0007669"/>
    <property type="project" value="UniProtKB-UniRule"/>
</dbReference>
<evidence type="ECO:0000256" key="12">
    <source>
        <dbReference type="ARBA" id="ARBA00023204"/>
    </source>
</evidence>
<evidence type="ECO:0000256" key="2">
    <source>
        <dbReference type="ARBA" id="ARBA00002933"/>
    </source>
</evidence>
<evidence type="ECO:0000256" key="10">
    <source>
        <dbReference type="ARBA" id="ARBA00023004"/>
    </source>
</evidence>
<dbReference type="Gene3D" id="1.10.340.30">
    <property type="entry name" value="Hypothetical protein, domain 2"/>
    <property type="match status" value="1"/>
</dbReference>
<evidence type="ECO:0000256" key="8">
    <source>
        <dbReference type="ARBA" id="ARBA00022763"/>
    </source>
</evidence>
<dbReference type="InterPro" id="IPR003265">
    <property type="entry name" value="HhH-GPD_domain"/>
</dbReference>
<keyword evidence="9" id="KW-0378">Hydrolase</keyword>
<dbReference type="InterPro" id="IPR004035">
    <property type="entry name" value="Endouclease-III_FeS-bd_BS"/>
</dbReference>
<dbReference type="InterPro" id="IPR015797">
    <property type="entry name" value="NUDIX_hydrolase-like_dom_sf"/>
</dbReference>
<dbReference type="InterPro" id="IPR004036">
    <property type="entry name" value="Endonuclease-III-like_CS2"/>
</dbReference>
<comment type="similarity">
    <text evidence="3 14">Belongs to the Nth/MutY family.</text>
</comment>
<accession>A6TW33</accession>
<proteinExistence type="inferred from homology"/>
<keyword evidence="13 14" id="KW-0326">Glycosidase</keyword>
<evidence type="ECO:0000256" key="6">
    <source>
        <dbReference type="ARBA" id="ARBA00022485"/>
    </source>
</evidence>
<dbReference type="PANTHER" id="PTHR42944">
    <property type="entry name" value="ADENINE DNA GLYCOSYLASE"/>
    <property type="match status" value="1"/>
</dbReference>
<dbReference type="FunFam" id="1.10.340.30:FF:000002">
    <property type="entry name" value="Adenine DNA glycosylase"/>
    <property type="match status" value="1"/>
</dbReference>
<feature type="domain" description="HhH-GPD" evidence="15">
    <location>
        <begin position="38"/>
        <end position="189"/>
    </location>
</feature>
<comment type="cofactor">
    <cofactor evidence="14">
        <name>[4Fe-4S] cluster</name>
        <dbReference type="ChEBI" id="CHEBI:49883"/>
    </cofactor>
    <text evidence="14">Binds 1 [4Fe-4S] cluster.</text>
</comment>
<protein>
    <recommendedName>
        <fullName evidence="5 14">Adenine DNA glycosylase</fullName>
        <ecNumber evidence="4 14">3.2.2.31</ecNumber>
    </recommendedName>
</protein>
<dbReference type="Gene3D" id="1.10.1670.10">
    <property type="entry name" value="Helix-hairpin-Helix base-excision DNA repair enzymes (C-terminal)"/>
    <property type="match status" value="1"/>
</dbReference>
<dbReference type="InterPro" id="IPR011257">
    <property type="entry name" value="DNA_glycosylase"/>
</dbReference>
<dbReference type="GO" id="GO:0000701">
    <property type="term" value="F:purine-specific mismatch base pair DNA N-glycosylase activity"/>
    <property type="evidence" value="ECO:0007669"/>
    <property type="project" value="UniProtKB-EC"/>
</dbReference>
<dbReference type="eggNOG" id="COG1194">
    <property type="taxonomic scope" value="Bacteria"/>
</dbReference>
<dbReference type="Gene3D" id="3.90.79.10">
    <property type="entry name" value="Nucleoside Triphosphate Pyrophosphohydrolase"/>
    <property type="match status" value="1"/>
</dbReference>
<keyword evidence="8 14" id="KW-0227">DNA damage</keyword>
<dbReference type="FunFam" id="1.10.1670.10:FF:000002">
    <property type="entry name" value="Adenine DNA glycosylase"/>
    <property type="match status" value="1"/>
</dbReference>
<evidence type="ECO:0000256" key="3">
    <source>
        <dbReference type="ARBA" id="ARBA00008343"/>
    </source>
</evidence>
<dbReference type="AlphaFoldDB" id="A6TW33"/>